<comment type="caution">
    <text evidence="2">The sequence shown here is derived from an EMBL/GenBank/DDBJ whole genome shotgun (WGS) entry which is preliminary data.</text>
</comment>
<sequence length="204" mass="22610">FCDHCKRTGHTREKCFKLHGYPQDFNQNPKYNKGKRTAADVHSVPLDSFSMKGEETQTQGSNSNVSLTKEQYGQLVTLLRHFQTSTGGYSSDNNVIGGAVNFAGIFACSASVLSVDFGLLSCKCFKSRAGIWILDSGDSNHMTFNKSLLTHIKTLVYPMLITLPNGYRVKVTEIGTAILAPNIVLHRVLYIPSFKYNLISIHSL</sequence>
<feature type="domain" description="Retrovirus-related Pol polyprotein from transposon TNT 1-94-like beta-barrel" evidence="1">
    <location>
        <begin position="132"/>
        <end position="203"/>
    </location>
</feature>
<dbReference type="EMBL" id="MJEQ01037191">
    <property type="protein sequence ID" value="OIS98536.1"/>
    <property type="molecule type" value="Genomic_DNA"/>
</dbReference>
<protein>
    <recommendedName>
        <fullName evidence="1">Retrovirus-related Pol polyprotein from transposon TNT 1-94-like beta-barrel domain-containing protein</fullName>
    </recommendedName>
</protein>
<dbReference type="Proteomes" id="UP000187609">
    <property type="component" value="Unassembled WGS sequence"/>
</dbReference>
<accession>A0A1J6ITQ7</accession>
<gene>
    <name evidence="2" type="ORF">A4A49_60926</name>
</gene>
<feature type="non-terminal residue" evidence="2">
    <location>
        <position position="204"/>
    </location>
</feature>
<name>A0A1J6ITQ7_NICAT</name>
<dbReference type="PANTHER" id="PTHR34222">
    <property type="entry name" value="GAG_PRE-INTEGRS DOMAIN-CONTAINING PROTEIN"/>
    <property type="match status" value="1"/>
</dbReference>
<dbReference type="InterPro" id="IPR054722">
    <property type="entry name" value="PolX-like_BBD"/>
</dbReference>
<evidence type="ECO:0000313" key="2">
    <source>
        <dbReference type="EMBL" id="OIS98536.1"/>
    </source>
</evidence>
<dbReference type="AlphaFoldDB" id="A0A1J6ITQ7"/>
<proteinExistence type="predicted"/>
<feature type="non-terminal residue" evidence="2">
    <location>
        <position position="1"/>
    </location>
</feature>
<evidence type="ECO:0000259" key="1">
    <source>
        <dbReference type="Pfam" id="PF22936"/>
    </source>
</evidence>
<evidence type="ECO:0000313" key="3">
    <source>
        <dbReference type="Proteomes" id="UP000187609"/>
    </source>
</evidence>
<dbReference type="Pfam" id="PF22936">
    <property type="entry name" value="Pol_BBD"/>
    <property type="match status" value="1"/>
</dbReference>
<dbReference type="Gramene" id="OIS98536">
    <property type="protein sequence ID" value="OIS98536"/>
    <property type="gene ID" value="A4A49_60926"/>
</dbReference>
<reference evidence="2" key="1">
    <citation type="submission" date="2016-11" db="EMBL/GenBank/DDBJ databases">
        <title>The genome of Nicotiana attenuata.</title>
        <authorList>
            <person name="Xu S."/>
            <person name="Brockmoeller T."/>
            <person name="Gaquerel E."/>
            <person name="Navarro A."/>
            <person name="Kuhl H."/>
            <person name="Gase K."/>
            <person name="Ling Z."/>
            <person name="Zhou W."/>
            <person name="Kreitzer C."/>
            <person name="Stanke M."/>
            <person name="Tang H."/>
            <person name="Lyons E."/>
            <person name="Pandey P."/>
            <person name="Pandey S.P."/>
            <person name="Timmermann B."/>
            <person name="Baldwin I.T."/>
        </authorList>
    </citation>
    <scope>NUCLEOTIDE SEQUENCE [LARGE SCALE GENOMIC DNA]</scope>
    <source>
        <strain evidence="2">UT</strain>
    </source>
</reference>
<organism evidence="2 3">
    <name type="scientific">Nicotiana attenuata</name>
    <name type="common">Coyote tobacco</name>
    <dbReference type="NCBI Taxonomy" id="49451"/>
    <lineage>
        <taxon>Eukaryota</taxon>
        <taxon>Viridiplantae</taxon>
        <taxon>Streptophyta</taxon>
        <taxon>Embryophyta</taxon>
        <taxon>Tracheophyta</taxon>
        <taxon>Spermatophyta</taxon>
        <taxon>Magnoliopsida</taxon>
        <taxon>eudicotyledons</taxon>
        <taxon>Gunneridae</taxon>
        <taxon>Pentapetalae</taxon>
        <taxon>asterids</taxon>
        <taxon>lamiids</taxon>
        <taxon>Solanales</taxon>
        <taxon>Solanaceae</taxon>
        <taxon>Nicotianoideae</taxon>
        <taxon>Nicotianeae</taxon>
        <taxon>Nicotiana</taxon>
    </lineage>
</organism>
<keyword evidence="3" id="KW-1185">Reference proteome</keyword>
<dbReference type="PANTHER" id="PTHR34222:SF99">
    <property type="entry name" value="PROTEIN, PUTATIVE-RELATED"/>
    <property type="match status" value="1"/>
</dbReference>